<dbReference type="AlphaFoldDB" id="A0A2A8ZUG6"/>
<dbReference type="EMBL" id="NTRR01000067">
    <property type="protein sequence ID" value="PFE08370.1"/>
    <property type="molecule type" value="Genomic_DNA"/>
</dbReference>
<proteinExistence type="predicted"/>
<dbReference type="Proteomes" id="UP000220032">
    <property type="component" value="Unassembled WGS sequence"/>
</dbReference>
<evidence type="ECO:0000313" key="2">
    <source>
        <dbReference type="Proteomes" id="UP000220032"/>
    </source>
</evidence>
<comment type="caution">
    <text evidence="1">The sequence shown here is derived from an EMBL/GenBank/DDBJ whole genome shotgun (WGS) entry which is preliminary data.</text>
</comment>
<accession>A0A2A8ZUG6</accession>
<sequence>MMENEYIKVAAIEKMYQSTMCLIVLGNGKRNFPIEQSREISGIVEVSSVEFSSILKVFQNNEKRIIKELEQGPTNFSAIREKEFEIETSAASTLVLLLSRLEETLANLIDVLIKFDSKFPKQLDASSSVMNEYLNFFEEFIDDREKNFIVGTRNYKLLTFWQEFRDNIVHRNNKYDRDILQLGRKLKQSISYDLVKNKFKIQTKDVISLAELCGLILEKCITKGLYRYFNIDEWAAKNLIMRSENARISRERRLTQF</sequence>
<protein>
    <submittedName>
        <fullName evidence="1">Uncharacterized protein</fullName>
    </submittedName>
</protein>
<organism evidence="1 2">
    <name type="scientific">Bacillus cereus</name>
    <dbReference type="NCBI Taxonomy" id="1396"/>
    <lineage>
        <taxon>Bacteria</taxon>
        <taxon>Bacillati</taxon>
        <taxon>Bacillota</taxon>
        <taxon>Bacilli</taxon>
        <taxon>Bacillales</taxon>
        <taxon>Bacillaceae</taxon>
        <taxon>Bacillus</taxon>
        <taxon>Bacillus cereus group</taxon>
    </lineage>
</organism>
<evidence type="ECO:0000313" key="1">
    <source>
        <dbReference type="EMBL" id="PFE08370.1"/>
    </source>
</evidence>
<name>A0A2A8ZUG6_BACCE</name>
<gene>
    <name evidence="1" type="ORF">CN307_28870</name>
</gene>
<reference evidence="1 2" key="1">
    <citation type="submission" date="2017-09" db="EMBL/GenBank/DDBJ databases">
        <title>Large-scale bioinformatics analysis of Bacillus genomes uncovers conserved roles of natural products in bacterial physiology.</title>
        <authorList>
            <consortium name="Agbiome Team Llc"/>
            <person name="Bleich R.M."/>
            <person name="Grubbs K.J."/>
            <person name="Santa Maria K.C."/>
            <person name="Allen S.E."/>
            <person name="Farag S."/>
            <person name="Shank E.A."/>
            <person name="Bowers A."/>
        </authorList>
    </citation>
    <scope>NUCLEOTIDE SEQUENCE [LARGE SCALE GENOMIC DNA]</scope>
    <source>
        <strain evidence="1 2">AFS022681</strain>
    </source>
</reference>